<dbReference type="Proteomes" id="UP000275865">
    <property type="component" value="Unassembled WGS sequence"/>
</dbReference>
<sequence>MTDEDVDAALAGVGPRLRHLRTRRRLTLTEVGERTGISVSTLSRLESGVRRPSLDLLLPLAKAYRVPLDDLVGAPQSGDPRIHPKPVRRDGMIYIPLTRDASGVQAFKLILPPRQEEKRIGQRVHEGYEWIYVLSGTLHLALGDSLTTLTAGEAAEFDTRTPHSIASAGPQPVEIIALFSPQGERIHIRDS</sequence>
<gene>
    <name evidence="3" type="ORF">D7044_28055</name>
</gene>
<dbReference type="InterPro" id="IPR001387">
    <property type="entry name" value="Cro/C1-type_HTH"/>
</dbReference>
<dbReference type="PANTHER" id="PTHR46797">
    <property type="entry name" value="HTH-TYPE TRANSCRIPTIONAL REGULATOR"/>
    <property type="match status" value="1"/>
</dbReference>
<dbReference type="SUPFAM" id="SSF51182">
    <property type="entry name" value="RmlC-like cupins"/>
    <property type="match status" value="1"/>
</dbReference>
<comment type="caution">
    <text evidence="3">The sequence shown here is derived from an EMBL/GenBank/DDBJ whole genome shotgun (WGS) entry which is preliminary data.</text>
</comment>
<dbReference type="RefSeq" id="WP_120690686.1">
    <property type="nucleotide sequence ID" value="NZ_RAZT01000018.1"/>
</dbReference>
<keyword evidence="1" id="KW-0238">DNA-binding</keyword>
<evidence type="ECO:0000259" key="2">
    <source>
        <dbReference type="PROSITE" id="PS50943"/>
    </source>
</evidence>
<dbReference type="GO" id="GO:0003700">
    <property type="term" value="F:DNA-binding transcription factor activity"/>
    <property type="evidence" value="ECO:0007669"/>
    <property type="project" value="TreeGrafter"/>
</dbReference>
<evidence type="ECO:0000313" key="3">
    <source>
        <dbReference type="EMBL" id="RKN27258.1"/>
    </source>
</evidence>
<dbReference type="GO" id="GO:0005829">
    <property type="term" value="C:cytosol"/>
    <property type="evidence" value="ECO:0007669"/>
    <property type="project" value="TreeGrafter"/>
</dbReference>
<dbReference type="GO" id="GO:0003677">
    <property type="term" value="F:DNA binding"/>
    <property type="evidence" value="ECO:0007669"/>
    <property type="project" value="UniProtKB-KW"/>
</dbReference>
<protein>
    <submittedName>
        <fullName evidence="3">XRE family transcriptional regulator</fullName>
    </submittedName>
</protein>
<dbReference type="InterPro" id="IPR011051">
    <property type="entry name" value="RmlC_Cupin_sf"/>
</dbReference>
<dbReference type="PANTHER" id="PTHR46797:SF1">
    <property type="entry name" value="METHYLPHOSPHONATE SYNTHASE"/>
    <property type="match status" value="1"/>
</dbReference>
<dbReference type="SMART" id="SM00530">
    <property type="entry name" value="HTH_XRE"/>
    <property type="match status" value="1"/>
</dbReference>
<dbReference type="CDD" id="cd02209">
    <property type="entry name" value="cupin_XRE_C"/>
    <property type="match status" value="1"/>
</dbReference>
<dbReference type="Gene3D" id="2.60.120.10">
    <property type="entry name" value="Jelly Rolls"/>
    <property type="match status" value="1"/>
</dbReference>
<reference evidence="3 4" key="1">
    <citation type="submission" date="2018-09" db="EMBL/GenBank/DDBJ databases">
        <title>Micromonospora sp. nov. MS1-9, isolated from a root of Musa sp.</title>
        <authorList>
            <person name="Kuncharoen N."/>
            <person name="Kudo T."/>
            <person name="Ohkuma M."/>
            <person name="Yuki M."/>
            <person name="Tanasupawat S."/>
        </authorList>
    </citation>
    <scope>NUCLEOTIDE SEQUENCE [LARGE SCALE GENOMIC DNA]</scope>
    <source>
        <strain evidence="3 4">MS1-9</strain>
    </source>
</reference>
<dbReference type="PROSITE" id="PS50943">
    <property type="entry name" value="HTH_CROC1"/>
    <property type="match status" value="1"/>
</dbReference>
<dbReference type="AlphaFoldDB" id="A0A3A9XQ44"/>
<organism evidence="3 4">
    <name type="scientific">Micromonospora musae</name>
    <dbReference type="NCBI Taxonomy" id="1894970"/>
    <lineage>
        <taxon>Bacteria</taxon>
        <taxon>Bacillati</taxon>
        <taxon>Actinomycetota</taxon>
        <taxon>Actinomycetes</taxon>
        <taxon>Micromonosporales</taxon>
        <taxon>Micromonosporaceae</taxon>
        <taxon>Micromonospora</taxon>
    </lineage>
</organism>
<evidence type="ECO:0000256" key="1">
    <source>
        <dbReference type="ARBA" id="ARBA00023125"/>
    </source>
</evidence>
<dbReference type="InterPro" id="IPR050807">
    <property type="entry name" value="TransReg_Diox_bact_type"/>
</dbReference>
<dbReference type="Pfam" id="PF07883">
    <property type="entry name" value="Cupin_2"/>
    <property type="match status" value="1"/>
</dbReference>
<dbReference type="Pfam" id="PF13560">
    <property type="entry name" value="HTH_31"/>
    <property type="match status" value="1"/>
</dbReference>
<dbReference type="Gene3D" id="1.10.260.40">
    <property type="entry name" value="lambda repressor-like DNA-binding domains"/>
    <property type="match status" value="1"/>
</dbReference>
<dbReference type="InterPro" id="IPR010982">
    <property type="entry name" value="Lambda_DNA-bd_dom_sf"/>
</dbReference>
<proteinExistence type="predicted"/>
<dbReference type="EMBL" id="RAZT01000018">
    <property type="protein sequence ID" value="RKN27258.1"/>
    <property type="molecule type" value="Genomic_DNA"/>
</dbReference>
<accession>A0A3A9XQ44</accession>
<name>A0A3A9XQ44_9ACTN</name>
<dbReference type="SUPFAM" id="SSF47413">
    <property type="entry name" value="lambda repressor-like DNA-binding domains"/>
    <property type="match status" value="1"/>
</dbReference>
<dbReference type="CDD" id="cd00093">
    <property type="entry name" value="HTH_XRE"/>
    <property type="match status" value="1"/>
</dbReference>
<evidence type="ECO:0000313" key="4">
    <source>
        <dbReference type="Proteomes" id="UP000275865"/>
    </source>
</evidence>
<dbReference type="InterPro" id="IPR013096">
    <property type="entry name" value="Cupin_2"/>
</dbReference>
<dbReference type="InterPro" id="IPR014710">
    <property type="entry name" value="RmlC-like_jellyroll"/>
</dbReference>
<feature type="domain" description="HTH cro/C1-type" evidence="2">
    <location>
        <begin position="17"/>
        <end position="71"/>
    </location>
</feature>